<dbReference type="Proteomes" id="UP000700334">
    <property type="component" value="Unassembled WGS sequence"/>
</dbReference>
<proteinExistence type="inferred from homology"/>
<dbReference type="InterPro" id="IPR037816">
    <property type="entry name" value="DOK4/5/6_PH"/>
</dbReference>
<evidence type="ECO:0000256" key="1">
    <source>
        <dbReference type="ARBA" id="ARBA00006520"/>
    </source>
</evidence>
<accession>A0A8J6ANE0</accession>
<dbReference type="SUPFAM" id="SSF50729">
    <property type="entry name" value="PH domain-like"/>
    <property type="match status" value="2"/>
</dbReference>
<dbReference type="OrthoDB" id="6279276at2759"/>
<gene>
    <name evidence="3" type="ORF">J0S82_006739</name>
</gene>
<dbReference type="AlphaFoldDB" id="A0A8J6ANE0"/>
<dbReference type="PROSITE" id="PS51064">
    <property type="entry name" value="IRS_PTB"/>
    <property type="match status" value="1"/>
</dbReference>
<keyword evidence="4" id="KW-1185">Reference proteome</keyword>
<dbReference type="FunFam" id="2.30.29.30:FF:000082">
    <property type="entry name" value="Docking protein 5"/>
    <property type="match status" value="1"/>
</dbReference>
<dbReference type="GO" id="GO:0005737">
    <property type="term" value="C:cytoplasm"/>
    <property type="evidence" value="ECO:0007669"/>
    <property type="project" value="TreeGrafter"/>
</dbReference>
<evidence type="ECO:0000313" key="3">
    <source>
        <dbReference type="EMBL" id="KAG8524328.1"/>
    </source>
</evidence>
<dbReference type="SMART" id="SM00310">
    <property type="entry name" value="PTBI"/>
    <property type="match status" value="1"/>
</dbReference>
<dbReference type="InterPro" id="IPR011993">
    <property type="entry name" value="PH-like_dom_sf"/>
</dbReference>
<organism evidence="3 4">
    <name type="scientific">Galemys pyrenaicus</name>
    <name type="common">Iberian desman</name>
    <name type="synonym">Pyrenean desman</name>
    <dbReference type="NCBI Taxonomy" id="202257"/>
    <lineage>
        <taxon>Eukaryota</taxon>
        <taxon>Metazoa</taxon>
        <taxon>Chordata</taxon>
        <taxon>Craniata</taxon>
        <taxon>Vertebrata</taxon>
        <taxon>Euteleostomi</taxon>
        <taxon>Mammalia</taxon>
        <taxon>Eutheria</taxon>
        <taxon>Laurasiatheria</taxon>
        <taxon>Eulipotyphla</taxon>
        <taxon>Talpidae</taxon>
        <taxon>Galemys</taxon>
    </lineage>
</organism>
<comment type="caution">
    <text evidence="3">The sequence shown here is derived from an EMBL/GenBank/DDBJ whole genome shotgun (WGS) entry which is preliminary data.</text>
</comment>
<dbReference type="FunFam" id="2.30.29.30:FF:000110">
    <property type="entry name" value="Docking protein 4"/>
    <property type="match status" value="1"/>
</dbReference>
<dbReference type="GO" id="GO:0007169">
    <property type="term" value="P:cell surface receptor protein tyrosine kinase signaling pathway"/>
    <property type="evidence" value="ECO:0007669"/>
    <property type="project" value="TreeGrafter"/>
</dbReference>
<dbReference type="PANTHER" id="PTHR21258:SF44">
    <property type="entry name" value="DOCKING PROTEIN 4"/>
    <property type="match status" value="1"/>
</dbReference>
<evidence type="ECO:0000259" key="2">
    <source>
        <dbReference type="PROSITE" id="PS51064"/>
    </source>
</evidence>
<dbReference type="Pfam" id="PF02174">
    <property type="entry name" value="IRS"/>
    <property type="match status" value="1"/>
</dbReference>
<dbReference type="InterPro" id="IPR002404">
    <property type="entry name" value="IRS_PTB"/>
</dbReference>
<name>A0A8J6ANE0_GALPY</name>
<dbReference type="CDD" id="cd13164">
    <property type="entry name" value="PTB_DOK4_DOK5_DOK6"/>
    <property type="match status" value="1"/>
</dbReference>
<dbReference type="EMBL" id="JAGFMF010011389">
    <property type="protein sequence ID" value="KAG8524328.1"/>
    <property type="molecule type" value="Genomic_DNA"/>
</dbReference>
<dbReference type="InterPro" id="IPR050996">
    <property type="entry name" value="Docking_Protein_DOK"/>
</dbReference>
<dbReference type="SMART" id="SM01244">
    <property type="entry name" value="IRS"/>
    <property type="match status" value="1"/>
</dbReference>
<feature type="domain" description="IRS-type PTB" evidence="2">
    <location>
        <begin position="219"/>
        <end position="324"/>
    </location>
</feature>
<reference evidence="3" key="1">
    <citation type="journal article" date="2021" name="Evol. Appl.">
        <title>The genome of the Pyrenean desman and the effects of bottlenecks and inbreeding on the genomic landscape of an endangered species.</title>
        <authorList>
            <person name="Escoda L."/>
            <person name="Castresana J."/>
        </authorList>
    </citation>
    <scope>NUCLEOTIDE SEQUENCE</scope>
    <source>
        <strain evidence="3">IBE-C5619</strain>
    </source>
</reference>
<dbReference type="Gene3D" id="2.30.29.30">
    <property type="entry name" value="Pleckstrin-homology domain (PH domain)/Phosphotyrosine-binding domain (PTB)"/>
    <property type="match status" value="2"/>
</dbReference>
<comment type="similarity">
    <text evidence="1">Belongs to the DOK family. Type B subfamily.</text>
</comment>
<sequence>MSQARRPAEQAPPARAVALRRCPEGGETMATNFNDIVKQGYVKMKSRKLGVSHSPGPSWRDRFRGLGVEAWHVGVRGCPPEARPPASVTGVTAGPCGPGSPDTPFSCPQIYRRCWLVFRKSSSKGPQRLEKYPDEKSVCLRGCPKVTEISNVKCVTRLPKETKRQAVAIIFTDDSARTFTCDSELEAEEWYKTLSVECLGSRLNDISLGEPDLLAPGVQCEQTDRFNVFLLPCPNLDVYGECKLQITHENIYLWDIHNPRVKLVSWPLCSLRRYGRDATRFTFEAGRMCDAGEGLYTFQTQEGEQIYQRVHSATLAIAEQHKRVLLEMEKNVRLLNKGTEHYSYPCTPTTMLPRSAYWHHITGSQNIAEASNYAGEGYGAAQASSETDLLNRFILLKPKPRQGDSSEAKTPSL</sequence>
<dbReference type="PANTHER" id="PTHR21258">
    <property type="entry name" value="DOCKING PROTEIN RELATED"/>
    <property type="match status" value="1"/>
</dbReference>
<dbReference type="CDD" id="cd14678">
    <property type="entry name" value="PH_DOK4_DOK5_DOK6"/>
    <property type="match status" value="1"/>
</dbReference>
<protein>
    <submittedName>
        <fullName evidence="3">Docking protein 4</fullName>
    </submittedName>
</protein>
<evidence type="ECO:0000313" key="4">
    <source>
        <dbReference type="Proteomes" id="UP000700334"/>
    </source>
</evidence>